<proteinExistence type="predicted"/>
<sequence length="473" mass="54569">MRLKTTWTILLLSYSYLLVFPLKVFSQNVTISGEIKNPLDSSMSFILLRHGLVGEREIIEAKLDKANKFTLKLVLDDLAYIHFYHSNESSVVLRNWLIEKGDSVTMYFDATKILETMSFKGVNAAKYNYYVEDARNWGSWGEKFMQNFGKPIEFQFKYIDSVEAGRINLLAKFEKITSPLFAKVRYADVKAEVNSYRFTPLLPENKPPISFYDLPNELKKFTRTMPLQSDTTAKSLYYVGYLDALSSFLYNDMKVMFKSSTMSLMDFQRSLYHPKVAENQFAYQIFDKLRTEGWNPTNQKLYDKYVEDYPNSPYIPFLKGRQIKAKVVAEGQKAFDLGVEALAKLESYKGKVIVLDFWASWCSSCIAEAKNVKKIKESLSTPDKVVFLSISLDDKESDWKKAIAKWGIVGHHIRLKNGFKDTVAKQYGVMGLPSYFIIDKEGKFADTNPPRPKYNEGKDFLKTIERVLLEPTH</sequence>
<dbReference type="EMBL" id="JACIBY010000002">
    <property type="protein sequence ID" value="MBB3837310.1"/>
    <property type="molecule type" value="Genomic_DNA"/>
</dbReference>
<evidence type="ECO:0000256" key="4">
    <source>
        <dbReference type="ARBA" id="ARBA00023284"/>
    </source>
</evidence>
<evidence type="ECO:0000256" key="2">
    <source>
        <dbReference type="ARBA" id="ARBA00022748"/>
    </source>
</evidence>
<comment type="subcellular location">
    <subcellularLocation>
        <location evidence="1">Cell envelope</location>
    </subcellularLocation>
</comment>
<evidence type="ECO:0000313" key="6">
    <source>
        <dbReference type="EMBL" id="MBB3837310.1"/>
    </source>
</evidence>
<keyword evidence="2" id="KW-0201">Cytochrome c-type biogenesis</keyword>
<gene>
    <name evidence="6" type="ORF">FHS57_001304</name>
</gene>
<keyword evidence="4" id="KW-0676">Redox-active center</keyword>
<comment type="caution">
    <text evidence="6">The sequence shown here is derived from an EMBL/GenBank/DDBJ whole genome shotgun (WGS) entry which is preliminary data.</text>
</comment>
<dbReference type="InterPro" id="IPR013766">
    <property type="entry name" value="Thioredoxin_domain"/>
</dbReference>
<dbReference type="GO" id="GO:0017004">
    <property type="term" value="P:cytochrome complex assembly"/>
    <property type="evidence" value="ECO:0007669"/>
    <property type="project" value="UniProtKB-KW"/>
</dbReference>
<evidence type="ECO:0000256" key="3">
    <source>
        <dbReference type="ARBA" id="ARBA00023157"/>
    </source>
</evidence>
<dbReference type="PANTHER" id="PTHR42852:SF6">
    <property type="entry name" value="THIOL:DISULFIDE INTERCHANGE PROTEIN DSBE"/>
    <property type="match status" value="1"/>
</dbReference>
<protein>
    <submittedName>
        <fullName evidence="6">Thiol-disulfide isomerase/thioredoxin</fullName>
    </submittedName>
</protein>
<dbReference type="GO" id="GO:0030313">
    <property type="term" value="C:cell envelope"/>
    <property type="evidence" value="ECO:0007669"/>
    <property type="project" value="UniProtKB-SubCell"/>
</dbReference>
<dbReference type="InterPro" id="IPR012336">
    <property type="entry name" value="Thioredoxin-like_fold"/>
</dbReference>
<evidence type="ECO:0000259" key="5">
    <source>
        <dbReference type="PROSITE" id="PS51352"/>
    </source>
</evidence>
<name>A0A7W5ZIK5_9BACT</name>
<dbReference type="CDD" id="cd02966">
    <property type="entry name" value="TlpA_like_family"/>
    <property type="match status" value="1"/>
</dbReference>
<organism evidence="6 7">
    <name type="scientific">Runella defluvii</name>
    <dbReference type="NCBI Taxonomy" id="370973"/>
    <lineage>
        <taxon>Bacteria</taxon>
        <taxon>Pseudomonadati</taxon>
        <taxon>Bacteroidota</taxon>
        <taxon>Cytophagia</taxon>
        <taxon>Cytophagales</taxon>
        <taxon>Spirosomataceae</taxon>
        <taxon>Runella</taxon>
    </lineage>
</organism>
<evidence type="ECO:0000256" key="1">
    <source>
        <dbReference type="ARBA" id="ARBA00004196"/>
    </source>
</evidence>
<dbReference type="Pfam" id="PF13905">
    <property type="entry name" value="Thioredoxin_8"/>
    <property type="match status" value="1"/>
</dbReference>
<evidence type="ECO:0000313" key="7">
    <source>
        <dbReference type="Proteomes" id="UP000541352"/>
    </source>
</evidence>
<dbReference type="RefSeq" id="WP_183972046.1">
    <property type="nucleotide sequence ID" value="NZ_JACIBY010000002.1"/>
</dbReference>
<dbReference type="InterPro" id="IPR036249">
    <property type="entry name" value="Thioredoxin-like_sf"/>
</dbReference>
<keyword evidence="7" id="KW-1185">Reference proteome</keyword>
<dbReference type="GO" id="GO:0016853">
    <property type="term" value="F:isomerase activity"/>
    <property type="evidence" value="ECO:0007669"/>
    <property type="project" value="UniProtKB-KW"/>
</dbReference>
<dbReference type="PANTHER" id="PTHR42852">
    <property type="entry name" value="THIOL:DISULFIDE INTERCHANGE PROTEIN DSBE"/>
    <property type="match status" value="1"/>
</dbReference>
<dbReference type="InterPro" id="IPR050553">
    <property type="entry name" value="Thioredoxin_ResA/DsbE_sf"/>
</dbReference>
<dbReference type="PROSITE" id="PS51352">
    <property type="entry name" value="THIOREDOXIN_2"/>
    <property type="match status" value="1"/>
</dbReference>
<dbReference type="SUPFAM" id="SSF52833">
    <property type="entry name" value="Thioredoxin-like"/>
    <property type="match status" value="1"/>
</dbReference>
<keyword evidence="6" id="KW-0413">Isomerase</keyword>
<dbReference type="Proteomes" id="UP000541352">
    <property type="component" value="Unassembled WGS sequence"/>
</dbReference>
<feature type="domain" description="Thioredoxin" evidence="5">
    <location>
        <begin position="328"/>
        <end position="469"/>
    </location>
</feature>
<accession>A0A7W5ZIK5</accession>
<keyword evidence="3" id="KW-1015">Disulfide bond</keyword>
<reference evidence="6 7" key="1">
    <citation type="submission" date="2020-08" db="EMBL/GenBank/DDBJ databases">
        <title>Genomic Encyclopedia of Type Strains, Phase IV (KMG-IV): sequencing the most valuable type-strain genomes for metagenomic binning, comparative biology and taxonomic classification.</title>
        <authorList>
            <person name="Goeker M."/>
        </authorList>
    </citation>
    <scope>NUCLEOTIDE SEQUENCE [LARGE SCALE GENOMIC DNA]</scope>
    <source>
        <strain evidence="6 7">DSM 17976</strain>
    </source>
</reference>
<dbReference type="Gene3D" id="3.40.30.10">
    <property type="entry name" value="Glutaredoxin"/>
    <property type="match status" value="1"/>
</dbReference>
<dbReference type="AlphaFoldDB" id="A0A7W5ZIK5"/>